<keyword evidence="2" id="KW-0472">Membrane</keyword>
<sequence length="570" mass="60773">MSPPLPPIPSAVLRHLSPHTPAALTGTLGLFSITMANYMLGPMRDASAMVVGVEHIPKMTFLSTLLALFSSVPVGWLFEAPDPKRRKIFSRLGMTRGETQGSSLALFYRLFEACLVMFAVLFALHSYFLPNGKQPLILHVLFYLSIHVMKLHSVSLIWGVTTEAMEYEEAAAKDRLASSSPSTEGRTENSQGSRASLGGRSRLKALGFVGFGGTVGSILGSLVCARFSKNLRFSGLLLSSAALLEVGARLAIRIGGIMRYHWTRARKVRSSDALDKLASKDSSLKRSDSSNSMKRIGSGNSLSTLTHANNQDQDGGGGGGGSARPPSPLPPLPAAEADTFKARLLRGITTILNSRLLITIFTYNALFASSTTLLSFQRASLVANRPSGATGGAEGHTEFLAKVNIISSLAVLLMQASGMGAKAASRAGMRGTLVMLPAVRLGGVAALLWWHWASEGTPPGLVIFLVMDEFTRVVNLAVAKPVRESLWRGLSNEARYEAKPLVDTLANRWGGGSAAFLVSAANAAIGKEGMVGGLPHTMVLTGLVASWWAGAAYNLGIVRRNIDEELKKIM</sequence>
<organism evidence="3 4">
    <name type="scientific">Triparma columacea</name>
    <dbReference type="NCBI Taxonomy" id="722753"/>
    <lineage>
        <taxon>Eukaryota</taxon>
        <taxon>Sar</taxon>
        <taxon>Stramenopiles</taxon>
        <taxon>Ochrophyta</taxon>
        <taxon>Bolidophyceae</taxon>
        <taxon>Parmales</taxon>
        <taxon>Triparmaceae</taxon>
        <taxon>Triparma</taxon>
    </lineage>
</organism>
<dbReference type="EMBL" id="BRYA01000135">
    <property type="protein sequence ID" value="GMI40737.1"/>
    <property type="molecule type" value="Genomic_DNA"/>
</dbReference>
<feature type="transmembrane region" description="Helical" evidence="2">
    <location>
        <begin position="106"/>
        <end position="128"/>
    </location>
</feature>
<dbReference type="PANTHER" id="PTHR43596:SF1">
    <property type="entry name" value="ADP,ATP CARRIER PROTEIN"/>
    <property type="match status" value="1"/>
</dbReference>
<feature type="compositionally biased region" description="Polar residues" evidence="1">
    <location>
        <begin position="298"/>
        <end position="313"/>
    </location>
</feature>
<evidence type="ECO:0000256" key="1">
    <source>
        <dbReference type="SAM" id="MobiDB-lite"/>
    </source>
</evidence>
<comment type="caution">
    <text evidence="3">The sequence shown here is derived from an EMBL/GenBank/DDBJ whole genome shotgun (WGS) entry which is preliminary data.</text>
</comment>
<evidence type="ECO:0000256" key="2">
    <source>
        <dbReference type="SAM" id="Phobius"/>
    </source>
</evidence>
<feature type="transmembrane region" description="Helical" evidence="2">
    <location>
        <begin position="205"/>
        <end position="228"/>
    </location>
</feature>
<protein>
    <recommendedName>
        <fullName evidence="5">ADP,ATP carrier protein</fullName>
    </recommendedName>
</protein>
<feature type="transmembrane region" description="Helical" evidence="2">
    <location>
        <begin position="140"/>
        <end position="160"/>
    </location>
</feature>
<feature type="region of interest" description="Disordered" evidence="1">
    <location>
        <begin position="174"/>
        <end position="197"/>
    </location>
</feature>
<dbReference type="Proteomes" id="UP001165065">
    <property type="component" value="Unassembled WGS sequence"/>
</dbReference>
<keyword evidence="4" id="KW-1185">Reference proteome</keyword>
<evidence type="ECO:0000313" key="3">
    <source>
        <dbReference type="EMBL" id="GMI40737.1"/>
    </source>
</evidence>
<keyword evidence="2" id="KW-1133">Transmembrane helix</keyword>
<gene>
    <name evidence="3" type="ORF">TrCOL_g10102</name>
</gene>
<evidence type="ECO:0000313" key="4">
    <source>
        <dbReference type="Proteomes" id="UP001165065"/>
    </source>
</evidence>
<dbReference type="OrthoDB" id="194735at2759"/>
<feature type="region of interest" description="Disordered" evidence="1">
    <location>
        <begin position="280"/>
        <end position="334"/>
    </location>
</feature>
<dbReference type="AlphaFoldDB" id="A0A9W7L9W0"/>
<feature type="transmembrane region" description="Helical" evidence="2">
    <location>
        <begin position="21"/>
        <end position="40"/>
    </location>
</feature>
<keyword evidence="2" id="KW-0812">Transmembrane</keyword>
<reference evidence="4" key="1">
    <citation type="journal article" date="2023" name="Commun. Biol.">
        <title>Genome analysis of Parmales, the sister group of diatoms, reveals the evolutionary specialization of diatoms from phago-mixotrophs to photoautotrophs.</title>
        <authorList>
            <person name="Ban H."/>
            <person name="Sato S."/>
            <person name="Yoshikawa S."/>
            <person name="Yamada K."/>
            <person name="Nakamura Y."/>
            <person name="Ichinomiya M."/>
            <person name="Sato N."/>
            <person name="Blanc-Mathieu R."/>
            <person name="Endo H."/>
            <person name="Kuwata A."/>
            <person name="Ogata H."/>
        </authorList>
    </citation>
    <scope>NUCLEOTIDE SEQUENCE [LARGE SCALE GENOMIC DNA]</scope>
</reference>
<proteinExistence type="predicted"/>
<feature type="transmembrane region" description="Helical" evidence="2">
    <location>
        <begin position="234"/>
        <end position="252"/>
    </location>
</feature>
<feature type="transmembrane region" description="Helical" evidence="2">
    <location>
        <begin position="538"/>
        <end position="558"/>
    </location>
</feature>
<feature type="compositionally biased region" description="Polar residues" evidence="1">
    <location>
        <begin position="177"/>
        <end position="194"/>
    </location>
</feature>
<evidence type="ECO:0008006" key="5">
    <source>
        <dbReference type="Google" id="ProtNLM"/>
    </source>
</evidence>
<dbReference type="PANTHER" id="PTHR43596">
    <property type="entry name" value="ADP,ATP CARRIER PROTEIN"/>
    <property type="match status" value="1"/>
</dbReference>
<name>A0A9W7L9W0_9STRA</name>
<accession>A0A9W7L9W0</accession>
<feature type="transmembrane region" description="Helical" evidence="2">
    <location>
        <begin position="433"/>
        <end position="452"/>
    </location>
</feature>